<dbReference type="AlphaFoldDB" id="A0A1Q5UI94"/>
<dbReference type="EMBL" id="MNBE01000245">
    <property type="protein sequence ID" value="OKP12159.1"/>
    <property type="molecule type" value="Genomic_DNA"/>
</dbReference>
<keyword evidence="1" id="KW-0812">Transmembrane</keyword>
<reference evidence="2 3" key="1">
    <citation type="submission" date="2016-10" db="EMBL/GenBank/DDBJ databases">
        <title>Genome sequence of the ascomycete fungus Penicillium subrubescens.</title>
        <authorList>
            <person name="De Vries R.P."/>
            <person name="Peng M."/>
            <person name="Dilokpimol A."/>
            <person name="Hilden K."/>
            <person name="Makela M.R."/>
            <person name="Grigoriev I."/>
            <person name="Riley R."/>
            <person name="Granchi Z."/>
        </authorList>
    </citation>
    <scope>NUCLEOTIDE SEQUENCE [LARGE SCALE GENOMIC DNA]</scope>
    <source>
        <strain evidence="2 3">CBS 132785</strain>
    </source>
</reference>
<dbReference type="InterPro" id="IPR021840">
    <property type="entry name" value="DUF3433"/>
</dbReference>
<dbReference type="Pfam" id="PF11915">
    <property type="entry name" value="DUF3433"/>
    <property type="match status" value="1"/>
</dbReference>
<comment type="caution">
    <text evidence="2">The sequence shown here is derived from an EMBL/GenBank/DDBJ whole genome shotgun (WGS) entry which is preliminary data.</text>
</comment>
<proteinExistence type="predicted"/>
<feature type="transmembrane region" description="Helical" evidence="1">
    <location>
        <begin position="94"/>
        <end position="116"/>
    </location>
</feature>
<keyword evidence="1" id="KW-0472">Membrane</keyword>
<feature type="transmembrane region" description="Helical" evidence="1">
    <location>
        <begin position="20"/>
        <end position="42"/>
    </location>
</feature>
<evidence type="ECO:0000313" key="2">
    <source>
        <dbReference type="EMBL" id="OKP12159.1"/>
    </source>
</evidence>
<dbReference type="STRING" id="1316194.A0A1Q5UI94"/>
<dbReference type="PANTHER" id="PTHR37544:SF3">
    <property type="entry name" value="SPRAY"/>
    <property type="match status" value="1"/>
</dbReference>
<organism evidence="2 3">
    <name type="scientific">Penicillium subrubescens</name>
    <dbReference type="NCBI Taxonomy" id="1316194"/>
    <lineage>
        <taxon>Eukaryota</taxon>
        <taxon>Fungi</taxon>
        <taxon>Dikarya</taxon>
        <taxon>Ascomycota</taxon>
        <taxon>Pezizomycotina</taxon>
        <taxon>Eurotiomycetes</taxon>
        <taxon>Eurotiomycetidae</taxon>
        <taxon>Eurotiales</taxon>
        <taxon>Aspergillaceae</taxon>
        <taxon>Penicillium</taxon>
    </lineage>
</organism>
<accession>A0A1Q5UI94</accession>
<evidence type="ECO:0000313" key="3">
    <source>
        <dbReference type="Proteomes" id="UP000186955"/>
    </source>
</evidence>
<keyword evidence="1" id="KW-1133">Transmembrane helix</keyword>
<sequence length="266" mass="29688">MSRGIIQDGFTFTPPAPMAGIALVREILFAFLPSVLFSLFSMEMYASSYFYRCLQPIASMETPVPAEESVLLDYIGPNAASVTLTATLNKHWRVAWFTLLATLSSLPPILIAGTFTAKEAPGGWHMTVAPASFYTLFAVLVVYCISLVFSRPPPEYRTLIIIPTLAELLTLCYDSHIMNSNEFYAQDPSDREIHLVSKVHLAKRKYHFGLYLGRDGRRHLGFDATSEKAIENGVSPVYGIRPGRAIYLSGKPIWFRYPNVSYSDGE</sequence>
<protein>
    <submittedName>
        <fullName evidence="2">Uncharacterized protein</fullName>
    </submittedName>
</protein>
<dbReference type="PANTHER" id="PTHR37544">
    <property type="entry name" value="SPRAY-RELATED"/>
    <property type="match status" value="1"/>
</dbReference>
<name>A0A1Q5UI94_9EURO</name>
<gene>
    <name evidence="2" type="ORF">PENSUB_2319</name>
</gene>
<dbReference type="Proteomes" id="UP000186955">
    <property type="component" value="Unassembled WGS sequence"/>
</dbReference>
<evidence type="ECO:0000256" key="1">
    <source>
        <dbReference type="SAM" id="Phobius"/>
    </source>
</evidence>
<keyword evidence="3" id="KW-1185">Reference proteome</keyword>
<feature type="transmembrane region" description="Helical" evidence="1">
    <location>
        <begin position="128"/>
        <end position="149"/>
    </location>
</feature>